<dbReference type="AlphaFoldDB" id="A0A2M9ZHW1"/>
<dbReference type="Proteomes" id="UP000231962">
    <property type="component" value="Unassembled WGS sequence"/>
</dbReference>
<evidence type="ECO:0000313" key="3">
    <source>
        <dbReference type="Proteomes" id="UP000231962"/>
    </source>
</evidence>
<name>A0A2M9ZHW1_9LEPT</name>
<keyword evidence="3" id="KW-1185">Reference proteome</keyword>
<accession>A0A2M9ZHW1</accession>
<dbReference type="RefSeq" id="WP_100715562.1">
    <property type="nucleotide sequence ID" value="NZ_NPDY01000043.1"/>
</dbReference>
<dbReference type="EMBL" id="NPDZ01000029">
    <property type="protein sequence ID" value="PJZ71645.1"/>
    <property type="molecule type" value="Genomic_DNA"/>
</dbReference>
<dbReference type="Proteomes" id="UP000231990">
    <property type="component" value="Unassembled WGS sequence"/>
</dbReference>
<evidence type="ECO:0000313" key="2">
    <source>
        <dbReference type="EMBL" id="PJZ71645.1"/>
    </source>
</evidence>
<dbReference type="OrthoDB" id="346169at2"/>
<comment type="caution">
    <text evidence="2">The sequence shown here is derived from an EMBL/GenBank/DDBJ whole genome shotgun (WGS) entry which is preliminary data.</text>
</comment>
<proteinExistence type="predicted"/>
<evidence type="ECO:0000313" key="4">
    <source>
        <dbReference type="Proteomes" id="UP000231990"/>
    </source>
</evidence>
<gene>
    <name evidence="1" type="ORF">CH360_18405</name>
    <name evidence="2" type="ORF">CH373_18395</name>
</gene>
<evidence type="ECO:0000313" key="1">
    <source>
        <dbReference type="EMBL" id="PJZ68014.1"/>
    </source>
</evidence>
<reference evidence="3 4" key="1">
    <citation type="submission" date="2017-07" db="EMBL/GenBank/DDBJ databases">
        <title>Leptospira spp. isolated from tropical soils.</title>
        <authorList>
            <person name="Thibeaux R."/>
            <person name="Iraola G."/>
            <person name="Ferres I."/>
            <person name="Bierque E."/>
            <person name="Girault D."/>
            <person name="Soupe-Gilbert M.-E."/>
            <person name="Picardeau M."/>
            <person name="Goarant C."/>
        </authorList>
    </citation>
    <scope>NUCLEOTIDE SEQUENCE [LARGE SCALE GENOMIC DNA]</scope>
    <source>
        <strain evidence="2 4">FH1-B-B1</strain>
        <strain evidence="1 3">FH1-B-C1</strain>
    </source>
</reference>
<dbReference type="EMBL" id="NPDY01000043">
    <property type="protein sequence ID" value="PJZ68014.1"/>
    <property type="molecule type" value="Genomic_DNA"/>
</dbReference>
<protein>
    <submittedName>
        <fullName evidence="2">Uncharacterized protein</fullName>
    </submittedName>
</protein>
<sequence>MISVGKSILRLSLIALALVNCERFEIKIATEDSRLFQYYGHVYGKPKVAEIGHIYPRFPLPVTSDTLPDGAKVDRLFGDMYGHQVFTFATNLDDTSRKTEIVIFKIFYHNIEEDQLSSSSPMKIILYNEETAVIYAVLRLFRKVKKDKYRGKKLKEVPLEEREYPHDRYWICNVEQNQEKLKFTNCLFGDRRGQATTRDITNLYYPFAPIVEDLSKDSSFQLGCSRFVNSAKIKCDFEGYELFGLPVSRSSIWKEWP</sequence>
<organism evidence="2 4">
    <name type="scientific">Leptospira perolatii</name>
    <dbReference type="NCBI Taxonomy" id="2023191"/>
    <lineage>
        <taxon>Bacteria</taxon>
        <taxon>Pseudomonadati</taxon>
        <taxon>Spirochaetota</taxon>
        <taxon>Spirochaetia</taxon>
        <taxon>Leptospirales</taxon>
        <taxon>Leptospiraceae</taxon>
        <taxon>Leptospira</taxon>
    </lineage>
</organism>